<proteinExistence type="predicted"/>
<dbReference type="Proteomes" id="UP000183365">
    <property type="component" value="Unassembled WGS sequence"/>
</dbReference>
<dbReference type="VEuPathDB" id="FungiDB:HGUI_01390"/>
<dbReference type="SUPFAM" id="SSF52047">
    <property type="entry name" value="RNI-like"/>
    <property type="match status" value="1"/>
</dbReference>
<name>A0A1L0FHW7_9ASCO</name>
<gene>
    <name evidence="1" type="ORF">HGUI_01390</name>
</gene>
<dbReference type="AlphaFoldDB" id="A0A1L0FHW7"/>
<dbReference type="EMBL" id="FQNF01000019">
    <property type="protein sequence ID" value="SGZ39190.1"/>
    <property type="molecule type" value="Genomic_DNA"/>
</dbReference>
<keyword evidence="2" id="KW-1185">Reference proteome</keyword>
<evidence type="ECO:0008006" key="3">
    <source>
        <dbReference type="Google" id="ProtNLM"/>
    </source>
</evidence>
<organism evidence="1 2">
    <name type="scientific">Hanseniaspora guilliermondii</name>
    <dbReference type="NCBI Taxonomy" id="56406"/>
    <lineage>
        <taxon>Eukaryota</taxon>
        <taxon>Fungi</taxon>
        <taxon>Dikarya</taxon>
        <taxon>Ascomycota</taxon>
        <taxon>Saccharomycotina</taxon>
        <taxon>Saccharomycetes</taxon>
        <taxon>Saccharomycodales</taxon>
        <taxon>Saccharomycodaceae</taxon>
        <taxon>Hanseniaspora</taxon>
    </lineage>
</organism>
<dbReference type="Gene3D" id="3.80.10.10">
    <property type="entry name" value="Ribonuclease Inhibitor"/>
    <property type="match status" value="2"/>
</dbReference>
<accession>A0A1L0FHW7</accession>
<evidence type="ECO:0000313" key="2">
    <source>
        <dbReference type="Proteomes" id="UP000183365"/>
    </source>
</evidence>
<dbReference type="InterPro" id="IPR032675">
    <property type="entry name" value="LRR_dom_sf"/>
</dbReference>
<reference evidence="2" key="1">
    <citation type="submission" date="2016-11" db="EMBL/GenBank/DDBJ databases">
        <authorList>
            <person name="Guldener U."/>
        </authorList>
    </citation>
    <scope>NUCLEOTIDE SEQUENCE [LARGE SCALE GENOMIC DNA]</scope>
</reference>
<evidence type="ECO:0000313" key="1">
    <source>
        <dbReference type="EMBL" id="SGZ39190.1"/>
    </source>
</evidence>
<dbReference type="OrthoDB" id="550575at2759"/>
<sequence>MYHNPDKQHIYNNDTSMITPKKKNKINLENLKTNSNLEFTESSFNSPLVRSRNIGDRYIDTPCKNDEFRHSSKHLVDSLKHDDISNIEKDFLNLELTSSRKSSDVLKLLPEKKSSTKSHPIFDIPDILDRILYFTFNHEDPFTLPPIYSKEYNTNDVIKVNKLFYSLGLKYKQNKLVIKNYKQLQAFNDYYRYKNKNFWLSPKTVIINFGSDQVFKKQLQQHNKVIEFNELNIKCNNIVHLEIRSNRYIKTLPSSLKDMNKLKIIKLPGMCGLSSESFDQILNAKNISNLVELDLRNCYTISEHQIYKCLANAYGLKHLNLNRKLLYSPTNNPSFDKDKFDHFTSHFSLSDNILHALQISRPKLETFAMSGSKISEYSVWQMIAQTPSIRINLKRLSLNECLNLHESFFKIFKSNILPNLQVLELKHFNHIKDIDSIARILFEFRLSQELKYYKPLSLVLNNKLFKNVQDYQNDYNDHVGNLVVNDFIHWVNKEDDESYDMSL</sequence>
<protein>
    <recommendedName>
        <fullName evidence="3">F-box domain-containing protein</fullName>
    </recommendedName>
</protein>